<evidence type="ECO:0000259" key="2">
    <source>
        <dbReference type="Pfam" id="PF03364"/>
    </source>
</evidence>
<comment type="caution">
    <text evidence="3">The sequence shown here is derived from an EMBL/GenBank/DDBJ whole genome shotgun (WGS) entry which is preliminary data.</text>
</comment>
<dbReference type="AlphaFoldDB" id="A0A0H2MGL4"/>
<dbReference type="InterPro" id="IPR023393">
    <property type="entry name" value="START-like_dom_sf"/>
</dbReference>
<name>A0A0H2MGL4_9PROT</name>
<reference evidence="3 4" key="1">
    <citation type="submission" date="2015-03" db="EMBL/GenBank/DDBJ databases">
        <title>Genome Sequence of Kiloniella spongiae MEBiC09566, isolated from a marine sponge.</title>
        <authorList>
            <person name="Shao Z."/>
            <person name="Wang L."/>
            <person name="Li X."/>
        </authorList>
    </citation>
    <scope>NUCLEOTIDE SEQUENCE [LARGE SCALE GENOMIC DNA]</scope>
    <source>
        <strain evidence="3 4">MEBiC09566</strain>
    </source>
</reference>
<dbReference type="RefSeq" id="WP_047763430.1">
    <property type="nucleotide sequence ID" value="NZ_LAQL01000004.1"/>
</dbReference>
<dbReference type="PANTHER" id="PTHR12901:SF10">
    <property type="entry name" value="COENZYME Q-BINDING PROTEIN COQ10, MITOCHONDRIAL"/>
    <property type="match status" value="1"/>
</dbReference>
<dbReference type="Gene3D" id="3.30.530.20">
    <property type="match status" value="1"/>
</dbReference>
<dbReference type="GO" id="GO:0048039">
    <property type="term" value="F:ubiquinone binding"/>
    <property type="evidence" value="ECO:0007669"/>
    <property type="project" value="InterPro"/>
</dbReference>
<dbReference type="OrthoDB" id="9804759at2"/>
<dbReference type="SUPFAM" id="SSF55961">
    <property type="entry name" value="Bet v1-like"/>
    <property type="match status" value="1"/>
</dbReference>
<feature type="domain" description="Coenzyme Q-binding protein COQ10 START" evidence="2">
    <location>
        <begin position="12"/>
        <end position="135"/>
    </location>
</feature>
<dbReference type="CDD" id="cd07813">
    <property type="entry name" value="COQ10p_like"/>
    <property type="match status" value="1"/>
</dbReference>
<dbReference type="EMBL" id="LAQL01000004">
    <property type="protein sequence ID" value="KLN61351.1"/>
    <property type="molecule type" value="Genomic_DNA"/>
</dbReference>
<dbReference type="InterPro" id="IPR044996">
    <property type="entry name" value="COQ10-like"/>
</dbReference>
<protein>
    <submittedName>
        <fullName evidence="3">Cyclase</fullName>
    </submittedName>
</protein>
<gene>
    <name evidence="3" type="ORF">WH96_06810</name>
</gene>
<accession>A0A0H2MGL4</accession>
<dbReference type="GO" id="GO:0045333">
    <property type="term" value="P:cellular respiration"/>
    <property type="evidence" value="ECO:0007669"/>
    <property type="project" value="InterPro"/>
</dbReference>
<evidence type="ECO:0000313" key="4">
    <source>
        <dbReference type="Proteomes" id="UP000035444"/>
    </source>
</evidence>
<dbReference type="PANTHER" id="PTHR12901">
    <property type="entry name" value="SPERM PROTEIN HOMOLOG"/>
    <property type="match status" value="1"/>
</dbReference>
<dbReference type="STRING" id="1489064.WH96_06810"/>
<dbReference type="InterPro" id="IPR005031">
    <property type="entry name" value="COQ10_START"/>
</dbReference>
<keyword evidence="4" id="KW-1185">Reference proteome</keyword>
<dbReference type="Proteomes" id="UP000035444">
    <property type="component" value="Unassembled WGS sequence"/>
</dbReference>
<comment type="similarity">
    <text evidence="1">Belongs to the ribosome association toxin RatA family.</text>
</comment>
<proteinExistence type="inferred from homology"/>
<sequence>MPVHAEKKVLKFKPEQVFEMVADVERYPDFLPWCVGARIKRRQDTRIFADLIIGFKMIREKFTSRVDLHHEQLRIDVAYVDGPFKYLTNTWIFEEHPEGCLVDFHVDFEFKSKMLQMIMEPFFHEAVRRMVQAFETRAATLYEPYDGEGRASV</sequence>
<organism evidence="3 4">
    <name type="scientific">Kiloniella spongiae</name>
    <dbReference type="NCBI Taxonomy" id="1489064"/>
    <lineage>
        <taxon>Bacteria</taxon>
        <taxon>Pseudomonadati</taxon>
        <taxon>Pseudomonadota</taxon>
        <taxon>Alphaproteobacteria</taxon>
        <taxon>Rhodospirillales</taxon>
        <taxon>Kiloniellaceae</taxon>
        <taxon>Kiloniella</taxon>
    </lineage>
</organism>
<evidence type="ECO:0000313" key="3">
    <source>
        <dbReference type="EMBL" id="KLN61351.1"/>
    </source>
</evidence>
<dbReference type="PATRIC" id="fig|1489064.4.peg.2621"/>
<dbReference type="Pfam" id="PF03364">
    <property type="entry name" value="Polyketide_cyc"/>
    <property type="match status" value="1"/>
</dbReference>
<evidence type="ECO:0000256" key="1">
    <source>
        <dbReference type="ARBA" id="ARBA00008918"/>
    </source>
</evidence>